<evidence type="ECO:0000259" key="11">
    <source>
        <dbReference type="PROSITE" id="PS51464"/>
    </source>
</evidence>
<dbReference type="EC" id="2.6.1.16" evidence="3"/>
<organism evidence="12 13">
    <name type="scientific">Nocardioides dokdonensis FR1436</name>
    <dbReference type="NCBI Taxonomy" id="1300347"/>
    <lineage>
        <taxon>Bacteria</taxon>
        <taxon>Bacillati</taxon>
        <taxon>Actinomycetota</taxon>
        <taxon>Actinomycetes</taxon>
        <taxon>Propionibacteriales</taxon>
        <taxon>Nocardioidaceae</taxon>
        <taxon>Nocardioides</taxon>
    </lineage>
</organism>
<evidence type="ECO:0000256" key="2">
    <source>
        <dbReference type="ARBA" id="ARBA00004496"/>
    </source>
</evidence>
<dbReference type="PATRIC" id="fig|1300347.3.peg.1198"/>
<dbReference type="InterPro" id="IPR035466">
    <property type="entry name" value="GlmS/AgaS_SIS"/>
</dbReference>
<dbReference type="Pfam" id="PF13522">
    <property type="entry name" value="GATase_6"/>
    <property type="match status" value="1"/>
</dbReference>
<evidence type="ECO:0000256" key="4">
    <source>
        <dbReference type="ARBA" id="ARBA00016090"/>
    </source>
</evidence>
<keyword evidence="8" id="KW-0677">Repeat</keyword>
<dbReference type="CDD" id="cd05009">
    <property type="entry name" value="SIS_GlmS_GlmD_2"/>
    <property type="match status" value="1"/>
</dbReference>
<dbReference type="InterPro" id="IPR035490">
    <property type="entry name" value="GlmS/FrlB_SIS"/>
</dbReference>
<evidence type="ECO:0000256" key="9">
    <source>
        <dbReference type="ARBA" id="ARBA00022962"/>
    </source>
</evidence>
<reference evidence="12 13" key="1">
    <citation type="submission" date="2016-03" db="EMBL/GenBank/DDBJ databases">
        <title>Complete genome sequence of a soil Actinobacterium, Nocardioides dokdonensis FR1436.</title>
        <authorList>
            <person name="Kwon S.-K."/>
            <person name="Kim K."/>
            <person name="Kim J.F."/>
        </authorList>
    </citation>
    <scope>NUCLEOTIDE SEQUENCE [LARGE SCALE GENOMIC DNA]</scope>
    <source>
        <strain evidence="12 13">FR1436</strain>
    </source>
</reference>
<sequence length="614" mass="65783">MCGIVGYIGTQQAAPLLLEGLGRLEHRGYDSAGMAVLGTGGALRMAKRSGRVRDLAEEVPARFGGKVGIGHTRWATHGPATDANAHPHADAAGRVAVVHNGILDNASALRAMLTDDGIELASDTDTEVLAHLVARSGADTLEGRVADALAAVEGTYGLAVVHADFPDRIVVARNGSPLIIGVGDKEMHVASDLAALVRYTTTVAYLDDGEMATVTAQGFTTYRHDTAQLHRTHRDAAPVDVDPSAYEIGEHESFMLAEMLEQPRAAERVLRGRLNERFGTSHLGGLNMDAREIRAIRRVKILGCGSAYYVGQMGASLIEELARIPADAEAASEFRYRDPVIEPDTLYVAVSQSGETIDTLLAVQEIRRKGGRVVGLVNVVGSAIARECDGGIYLHAGPEVAVASTKALTTMFLGFSLLALQLGRVRDLSISDGRRLIEGLLKLPEQIQAVLDTEAELTVVAKRLAEADSLFFIGRVRGFPVAREGAQKFKEITYRHAEAYQTSELKHGPLALISEAVPTVALVPDDELVDRNVAALHEIAARKGPLVVVTHEGVDLGDLAHSSTTQRIDVPRNEKELDPILLTIPLQLLAFHAANHLGLDVDKPRNLAKSVTVE</sequence>
<dbReference type="GO" id="GO:0005829">
    <property type="term" value="C:cytosol"/>
    <property type="evidence" value="ECO:0007669"/>
    <property type="project" value="TreeGrafter"/>
</dbReference>
<dbReference type="NCBIfam" id="NF001484">
    <property type="entry name" value="PRK00331.1"/>
    <property type="match status" value="1"/>
</dbReference>
<keyword evidence="13" id="KW-1185">Reference proteome</keyword>
<dbReference type="KEGG" id="ndk:I601_1197"/>
<evidence type="ECO:0000313" key="12">
    <source>
        <dbReference type="EMBL" id="ANH37639.1"/>
    </source>
</evidence>
<dbReference type="Gene3D" id="3.40.50.10490">
    <property type="entry name" value="Glucose-6-phosphate isomerase like protein, domain 1"/>
    <property type="match status" value="2"/>
</dbReference>
<dbReference type="NCBIfam" id="TIGR01135">
    <property type="entry name" value="glmS"/>
    <property type="match status" value="1"/>
</dbReference>
<evidence type="ECO:0000256" key="7">
    <source>
        <dbReference type="ARBA" id="ARBA00022679"/>
    </source>
</evidence>
<dbReference type="Proteomes" id="UP000077868">
    <property type="component" value="Chromosome"/>
</dbReference>
<evidence type="ECO:0000256" key="8">
    <source>
        <dbReference type="ARBA" id="ARBA00022737"/>
    </source>
</evidence>
<dbReference type="InterPro" id="IPR017932">
    <property type="entry name" value="GATase_2_dom"/>
</dbReference>
<feature type="domain" description="SIS" evidence="11">
    <location>
        <begin position="289"/>
        <end position="428"/>
    </location>
</feature>
<comment type="subcellular location">
    <subcellularLocation>
        <location evidence="2">Cytoplasm</location>
    </subcellularLocation>
</comment>
<dbReference type="Gene3D" id="3.60.20.10">
    <property type="entry name" value="Glutamine Phosphoribosylpyrophosphate, subunit 1, domain 1"/>
    <property type="match status" value="1"/>
</dbReference>
<dbReference type="AlphaFoldDB" id="A0A1A9GH51"/>
<evidence type="ECO:0000256" key="5">
    <source>
        <dbReference type="ARBA" id="ARBA00022490"/>
    </source>
</evidence>
<evidence type="ECO:0000256" key="3">
    <source>
        <dbReference type="ARBA" id="ARBA00012916"/>
    </source>
</evidence>
<dbReference type="SUPFAM" id="SSF56235">
    <property type="entry name" value="N-terminal nucleophile aminohydrolases (Ntn hydrolases)"/>
    <property type="match status" value="1"/>
</dbReference>
<accession>A0A1A9GH51</accession>
<evidence type="ECO:0000256" key="6">
    <source>
        <dbReference type="ARBA" id="ARBA00022576"/>
    </source>
</evidence>
<comment type="catalytic activity">
    <reaction evidence="1">
        <text>D-fructose 6-phosphate + L-glutamine = D-glucosamine 6-phosphate + L-glutamate</text>
        <dbReference type="Rhea" id="RHEA:13237"/>
        <dbReference type="ChEBI" id="CHEBI:29985"/>
        <dbReference type="ChEBI" id="CHEBI:58359"/>
        <dbReference type="ChEBI" id="CHEBI:58725"/>
        <dbReference type="ChEBI" id="CHEBI:61527"/>
        <dbReference type="EC" id="2.6.1.16"/>
    </reaction>
</comment>
<protein>
    <recommendedName>
        <fullName evidence="4">Glutamine--fructose-6-phosphate aminotransferase [isomerizing]</fullName>
        <ecNumber evidence="3">2.6.1.16</ecNumber>
    </recommendedName>
</protein>
<dbReference type="PROSITE" id="PS51278">
    <property type="entry name" value="GATASE_TYPE_2"/>
    <property type="match status" value="1"/>
</dbReference>
<dbReference type="PROSITE" id="PS51464">
    <property type="entry name" value="SIS"/>
    <property type="match status" value="2"/>
</dbReference>
<dbReference type="InterPro" id="IPR001347">
    <property type="entry name" value="SIS_dom"/>
</dbReference>
<dbReference type="PANTHER" id="PTHR10937">
    <property type="entry name" value="GLUCOSAMINE--FRUCTOSE-6-PHOSPHATE AMINOTRANSFERASE, ISOMERIZING"/>
    <property type="match status" value="1"/>
</dbReference>
<dbReference type="InterPro" id="IPR005855">
    <property type="entry name" value="GFAT"/>
</dbReference>
<evidence type="ECO:0000313" key="13">
    <source>
        <dbReference type="Proteomes" id="UP000077868"/>
    </source>
</evidence>
<dbReference type="InterPro" id="IPR047084">
    <property type="entry name" value="GFAT_N"/>
</dbReference>
<dbReference type="FunFam" id="3.60.20.10:FF:000006">
    <property type="entry name" value="Glutamine--fructose-6-phosphate aminotransferase [isomerizing]"/>
    <property type="match status" value="1"/>
</dbReference>
<name>A0A1A9GH51_9ACTN</name>
<dbReference type="InterPro" id="IPR046348">
    <property type="entry name" value="SIS_dom_sf"/>
</dbReference>
<keyword evidence="7 12" id="KW-0808">Transferase</keyword>
<dbReference type="InterPro" id="IPR029055">
    <property type="entry name" value="Ntn_hydrolases_N"/>
</dbReference>
<keyword evidence="6 12" id="KW-0032">Aminotransferase</keyword>
<gene>
    <name evidence="12" type="primary">glmS_1</name>
    <name evidence="12" type="ORF">I601_1197</name>
</gene>
<dbReference type="GO" id="GO:0097367">
    <property type="term" value="F:carbohydrate derivative binding"/>
    <property type="evidence" value="ECO:0007669"/>
    <property type="project" value="InterPro"/>
</dbReference>
<dbReference type="SUPFAM" id="SSF53697">
    <property type="entry name" value="SIS domain"/>
    <property type="match status" value="1"/>
</dbReference>
<dbReference type="CDD" id="cd00714">
    <property type="entry name" value="GFAT"/>
    <property type="match status" value="1"/>
</dbReference>
<dbReference type="PANTHER" id="PTHR10937:SF0">
    <property type="entry name" value="GLUTAMINE--FRUCTOSE-6-PHOSPHATE TRANSAMINASE (ISOMERIZING)"/>
    <property type="match status" value="1"/>
</dbReference>
<dbReference type="CDD" id="cd05008">
    <property type="entry name" value="SIS_GlmS_GlmD_1"/>
    <property type="match status" value="1"/>
</dbReference>
<dbReference type="EMBL" id="CP015079">
    <property type="protein sequence ID" value="ANH37639.1"/>
    <property type="molecule type" value="Genomic_DNA"/>
</dbReference>
<dbReference type="RefSeq" id="WP_068107372.1">
    <property type="nucleotide sequence ID" value="NZ_CP015079.1"/>
</dbReference>
<feature type="domain" description="SIS" evidence="11">
    <location>
        <begin position="460"/>
        <end position="604"/>
    </location>
</feature>
<dbReference type="GO" id="GO:0004360">
    <property type="term" value="F:glutamine-fructose-6-phosphate transaminase (isomerizing) activity"/>
    <property type="evidence" value="ECO:0007669"/>
    <property type="project" value="UniProtKB-EC"/>
</dbReference>
<feature type="domain" description="Glutamine amidotransferase type-2" evidence="10">
    <location>
        <begin position="2"/>
        <end position="217"/>
    </location>
</feature>
<proteinExistence type="predicted"/>
<dbReference type="Pfam" id="PF01380">
    <property type="entry name" value="SIS"/>
    <property type="match status" value="2"/>
</dbReference>
<evidence type="ECO:0000256" key="1">
    <source>
        <dbReference type="ARBA" id="ARBA00001031"/>
    </source>
</evidence>
<keyword evidence="5" id="KW-0963">Cytoplasm</keyword>
<dbReference type="GO" id="GO:0006047">
    <property type="term" value="P:UDP-N-acetylglucosamine metabolic process"/>
    <property type="evidence" value="ECO:0007669"/>
    <property type="project" value="TreeGrafter"/>
</dbReference>
<dbReference type="STRING" id="1300347.I601_1197"/>
<dbReference type="OrthoDB" id="9761808at2"/>
<evidence type="ECO:0000259" key="10">
    <source>
        <dbReference type="PROSITE" id="PS51278"/>
    </source>
</evidence>
<dbReference type="FunFam" id="3.40.50.10490:FF:000001">
    <property type="entry name" value="Glutamine--fructose-6-phosphate aminotransferase [isomerizing]"/>
    <property type="match status" value="1"/>
</dbReference>
<dbReference type="GO" id="GO:0006487">
    <property type="term" value="P:protein N-linked glycosylation"/>
    <property type="evidence" value="ECO:0007669"/>
    <property type="project" value="TreeGrafter"/>
</dbReference>
<dbReference type="GO" id="GO:0006002">
    <property type="term" value="P:fructose 6-phosphate metabolic process"/>
    <property type="evidence" value="ECO:0007669"/>
    <property type="project" value="TreeGrafter"/>
</dbReference>
<keyword evidence="9" id="KW-0315">Glutamine amidotransferase</keyword>